<keyword evidence="3" id="KW-1185">Reference proteome</keyword>
<dbReference type="Pfam" id="PF14273">
    <property type="entry name" value="DUF4360"/>
    <property type="match status" value="1"/>
</dbReference>
<evidence type="ECO:0000313" key="3">
    <source>
        <dbReference type="Proteomes" id="UP001206128"/>
    </source>
</evidence>
<organism evidence="2 3">
    <name type="scientific">Goodfellowiella coeruleoviolacea</name>
    <dbReference type="NCBI Taxonomy" id="334858"/>
    <lineage>
        <taxon>Bacteria</taxon>
        <taxon>Bacillati</taxon>
        <taxon>Actinomycetota</taxon>
        <taxon>Actinomycetes</taxon>
        <taxon>Pseudonocardiales</taxon>
        <taxon>Pseudonocardiaceae</taxon>
        <taxon>Goodfellowiella</taxon>
    </lineage>
</organism>
<accession>A0AAE3KLB9</accession>
<proteinExistence type="predicted"/>
<dbReference type="InterPro" id="IPR025649">
    <property type="entry name" value="DUF4360"/>
</dbReference>
<keyword evidence="1" id="KW-0732">Signal</keyword>
<evidence type="ECO:0000256" key="1">
    <source>
        <dbReference type="SAM" id="SignalP"/>
    </source>
</evidence>
<gene>
    <name evidence="2" type="ORF">LX83_003241</name>
</gene>
<reference evidence="2" key="1">
    <citation type="submission" date="2022-06" db="EMBL/GenBank/DDBJ databases">
        <title>Genomic Encyclopedia of Archaeal and Bacterial Type Strains, Phase II (KMG-II): from individual species to whole genera.</title>
        <authorList>
            <person name="Goeker M."/>
        </authorList>
    </citation>
    <scope>NUCLEOTIDE SEQUENCE</scope>
    <source>
        <strain evidence="2">DSM 43935</strain>
    </source>
</reference>
<dbReference type="AlphaFoldDB" id="A0AAE3KLB9"/>
<comment type="caution">
    <text evidence="2">The sequence shown here is derived from an EMBL/GenBank/DDBJ whole genome shotgun (WGS) entry which is preliminary data.</text>
</comment>
<feature type="chain" id="PRO_5042183510" description="DUF4360 domain-containing protein" evidence="1">
    <location>
        <begin position="22"/>
        <end position="216"/>
    </location>
</feature>
<protein>
    <recommendedName>
        <fullName evidence="4">DUF4360 domain-containing protein</fullName>
    </recommendedName>
</protein>
<dbReference type="PANTHER" id="PTHR38847:SF1">
    <property type="entry name" value="PSEUDOURIDINE SYNTHASE RSUA_RLUA-LIKE DOMAIN-CONTAINING PROTEIN"/>
    <property type="match status" value="1"/>
</dbReference>
<evidence type="ECO:0000313" key="2">
    <source>
        <dbReference type="EMBL" id="MCP2166373.1"/>
    </source>
</evidence>
<sequence>MFTTLAAAALTLSTALSPLTAVGNGSYFTDPPDDKIVISIVTVNGSGCPTGTASVAMSPDNTAFTVTYSDYLARSGGNSLPTDFRKNCQIALVVHVPGGFSFAIYKTDYRGFAHLEQGATASHEASYYFQGMSETPHVKSTFNGVYDDNWQTTNEVETPQLVYSPCGEERIFNINTELRANAGTLHPEKTSFVAMDSTDGDLNTTYHVKWKDCTRP</sequence>
<dbReference type="RefSeq" id="WP_253772193.1">
    <property type="nucleotide sequence ID" value="NZ_JAMTCK010000007.1"/>
</dbReference>
<dbReference type="PANTHER" id="PTHR38847">
    <property type="match status" value="1"/>
</dbReference>
<dbReference type="Proteomes" id="UP001206128">
    <property type="component" value="Unassembled WGS sequence"/>
</dbReference>
<feature type="signal peptide" evidence="1">
    <location>
        <begin position="1"/>
        <end position="21"/>
    </location>
</feature>
<evidence type="ECO:0008006" key="4">
    <source>
        <dbReference type="Google" id="ProtNLM"/>
    </source>
</evidence>
<dbReference type="EMBL" id="JAMTCK010000007">
    <property type="protein sequence ID" value="MCP2166373.1"/>
    <property type="molecule type" value="Genomic_DNA"/>
</dbReference>
<name>A0AAE3KLB9_9PSEU</name>